<evidence type="ECO:0000259" key="14">
    <source>
        <dbReference type="Pfam" id="PF07715"/>
    </source>
</evidence>
<dbReference type="GO" id="GO:0009279">
    <property type="term" value="C:cell outer membrane"/>
    <property type="evidence" value="ECO:0007669"/>
    <property type="project" value="UniProtKB-SubCell"/>
</dbReference>
<dbReference type="InterPro" id="IPR000531">
    <property type="entry name" value="Beta-barrel_TonB"/>
</dbReference>
<evidence type="ECO:0000256" key="5">
    <source>
        <dbReference type="ARBA" id="ARBA00022692"/>
    </source>
</evidence>
<evidence type="ECO:0000256" key="12">
    <source>
        <dbReference type="PROSITE-ProRule" id="PRU10143"/>
    </source>
</evidence>
<keyword evidence="5 11" id="KW-0812">Transmembrane</keyword>
<name>A0A127M0U2_9GAMM</name>
<comment type="similarity">
    <text evidence="2">Belongs to the TonB-dependent receptor family. Hemoglobin/haptoglobin binding protein subfamily.</text>
</comment>
<evidence type="ECO:0000256" key="6">
    <source>
        <dbReference type="ARBA" id="ARBA00022729"/>
    </source>
</evidence>
<evidence type="ECO:0000256" key="3">
    <source>
        <dbReference type="ARBA" id="ARBA00022448"/>
    </source>
</evidence>
<evidence type="ECO:0000313" key="15">
    <source>
        <dbReference type="EMBL" id="AMO66835.1"/>
    </source>
</evidence>
<dbReference type="InterPro" id="IPR036942">
    <property type="entry name" value="Beta-barrel_TonB_sf"/>
</dbReference>
<protein>
    <recommendedName>
        <fullName evidence="17">TonB-dependent receptor</fullName>
    </recommendedName>
</protein>
<dbReference type="KEGG" id="zal:AZF00_00325"/>
<dbReference type="SUPFAM" id="SSF56935">
    <property type="entry name" value="Porins"/>
    <property type="match status" value="1"/>
</dbReference>
<evidence type="ECO:0000256" key="10">
    <source>
        <dbReference type="ARBA" id="ARBA00023237"/>
    </source>
</evidence>
<dbReference type="InterPro" id="IPR012910">
    <property type="entry name" value="Plug_dom"/>
</dbReference>
<feature type="domain" description="TonB-dependent receptor-like beta-barrel" evidence="13">
    <location>
        <begin position="238"/>
        <end position="687"/>
    </location>
</feature>
<keyword evidence="10 11" id="KW-0998">Cell outer membrane</keyword>
<dbReference type="PANTHER" id="PTHR30069:SF29">
    <property type="entry name" value="HEMOGLOBIN AND HEMOGLOBIN-HAPTOGLOBIN-BINDING PROTEIN 1-RELATED"/>
    <property type="match status" value="1"/>
</dbReference>
<accession>A0A127M0U2</accession>
<keyword evidence="9" id="KW-0675">Receptor</keyword>
<keyword evidence="6" id="KW-0732">Signal</keyword>
<dbReference type="PANTHER" id="PTHR30069">
    <property type="entry name" value="TONB-DEPENDENT OUTER MEMBRANE RECEPTOR"/>
    <property type="match status" value="1"/>
</dbReference>
<comment type="subcellular location">
    <subcellularLocation>
        <location evidence="1 11">Cell outer membrane</location>
        <topology evidence="1 11">Multi-pass membrane protein</topology>
    </subcellularLocation>
</comment>
<dbReference type="Pfam" id="PF00593">
    <property type="entry name" value="TonB_dep_Rec_b-barrel"/>
    <property type="match status" value="1"/>
</dbReference>
<dbReference type="STRING" id="1470434.AZF00_00325"/>
<keyword evidence="7 12" id="KW-0798">TonB box</keyword>
<dbReference type="InterPro" id="IPR039426">
    <property type="entry name" value="TonB-dep_rcpt-like"/>
</dbReference>
<proteinExistence type="inferred from homology"/>
<keyword evidence="4 11" id="KW-1134">Transmembrane beta strand</keyword>
<gene>
    <name evidence="15" type="ORF">AZF00_00325</name>
</gene>
<keyword evidence="8 11" id="KW-0472">Membrane</keyword>
<dbReference type="InterPro" id="IPR010916">
    <property type="entry name" value="TonB_box_CS"/>
</dbReference>
<dbReference type="PROSITE" id="PS00430">
    <property type="entry name" value="TONB_DEPENDENT_REC_1"/>
    <property type="match status" value="1"/>
</dbReference>
<dbReference type="PROSITE" id="PS52016">
    <property type="entry name" value="TONB_DEPENDENT_REC_3"/>
    <property type="match status" value="1"/>
</dbReference>
<dbReference type="InterPro" id="IPR037066">
    <property type="entry name" value="Plug_dom_sf"/>
</dbReference>
<evidence type="ECO:0000313" key="16">
    <source>
        <dbReference type="Proteomes" id="UP000074119"/>
    </source>
</evidence>
<evidence type="ECO:0000256" key="9">
    <source>
        <dbReference type="ARBA" id="ARBA00023170"/>
    </source>
</evidence>
<dbReference type="Gene3D" id="2.170.130.10">
    <property type="entry name" value="TonB-dependent receptor, plug domain"/>
    <property type="match status" value="1"/>
</dbReference>
<evidence type="ECO:0008006" key="17">
    <source>
        <dbReference type="Google" id="ProtNLM"/>
    </source>
</evidence>
<evidence type="ECO:0000256" key="4">
    <source>
        <dbReference type="ARBA" id="ARBA00022452"/>
    </source>
</evidence>
<dbReference type="GO" id="GO:0044718">
    <property type="term" value="P:siderophore transmembrane transport"/>
    <property type="evidence" value="ECO:0007669"/>
    <property type="project" value="TreeGrafter"/>
</dbReference>
<keyword evidence="3 11" id="KW-0813">Transport</keyword>
<dbReference type="Gene3D" id="2.40.170.20">
    <property type="entry name" value="TonB-dependent receptor, beta-barrel domain"/>
    <property type="match status" value="1"/>
</dbReference>
<feature type="domain" description="TonB-dependent receptor plug" evidence="14">
    <location>
        <begin position="49"/>
        <end position="158"/>
    </location>
</feature>
<feature type="short sequence motif" description="TonB box" evidence="12">
    <location>
        <begin position="37"/>
        <end position="43"/>
    </location>
</feature>
<evidence type="ECO:0000256" key="11">
    <source>
        <dbReference type="PROSITE-ProRule" id="PRU01360"/>
    </source>
</evidence>
<dbReference type="AlphaFoldDB" id="A0A127M0U2"/>
<evidence type="ECO:0000259" key="13">
    <source>
        <dbReference type="Pfam" id="PF00593"/>
    </source>
</evidence>
<evidence type="ECO:0000256" key="1">
    <source>
        <dbReference type="ARBA" id="ARBA00004571"/>
    </source>
</evidence>
<evidence type="ECO:0000256" key="8">
    <source>
        <dbReference type="ARBA" id="ARBA00023136"/>
    </source>
</evidence>
<dbReference type="EMBL" id="CP014544">
    <property type="protein sequence ID" value="AMO66835.1"/>
    <property type="molecule type" value="Genomic_DNA"/>
</dbReference>
<dbReference type="CDD" id="cd01347">
    <property type="entry name" value="ligand_gated_channel"/>
    <property type="match status" value="1"/>
</dbReference>
<dbReference type="GO" id="GO:0015344">
    <property type="term" value="F:siderophore uptake transmembrane transporter activity"/>
    <property type="evidence" value="ECO:0007669"/>
    <property type="project" value="TreeGrafter"/>
</dbReference>
<organism evidence="15 16">
    <name type="scientific">Zhongshania aliphaticivorans</name>
    <dbReference type="NCBI Taxonomy" id="1470434"/>
    <lineage>
        <taxon>Bacteria</taxon>
        <taxon>Pseudomonadati</taxon>
        <taxon>Pseudomonadota</taxon>
        <taxon>Gammaproteobacteria</taxon>
        <taxon>Cellvibrionales</taxon>
        <taxon>Spongiibacteraceae</taxon>
        <taxon>Zhongshania</taxon>
    </lineage>
</organism>
<evidence type="ECO:0000256" key="7">
    <source>
        <dbReference type="ARBA" id="ARBA00023077"/>
    </source>
</evidence>
<dbReference type="Pfam" id="PF07715">
    <property type="entry name" value="Plug"/>
    <property type="match status" value="1"/>
</dbReference>
<reference evidence="15 16" key="1">
    <citation type="submission" date="2015-12" db="EMBL/GenBank/DDBJ databases">
        <authorList>
            <person name="Shamseldin A."/>
            <person name="Moawad H."/>
            <person name="Abd El-Rahim W.M."/>
            <person name="Sadowsky M.J."/>
        </authorList>
    </citation>
    <scope>NUCLEOTIDE SEQUENCE [LARGE SCALE GENOMIC DNA]</scope>
    <source>
        <strain evidence="15 16">SM2</strain>
    </source>
</reference>
<sequence>MQLKFEVHMSKSISPIILLSVFAVSLPAWAEHAVLETVLVTATRDDQQLADVAASVGVLDQETIEALNPSHASQLMNRIPGVNIVQLGSGGEGVAAAIRQPVSYSPVYLYLENGVPTRSAGFFNHNALYEVNTALANGVEIIKGPGSALYGSDAMGAVINSLVGQPAIEERSTITVEASEHDNYRSQLRAARITANDSYTVNLSVGKNGSWRDNNDSERQELVLGWFRQLDSAWQVNTVLSASQVAMATGGSSLSLADYYSEPERAGNTIGYRDVSALRLSSAFEFSGDDHSLSITPFIRSNSLAYVATWTLNTGRVQPAPAWCPSCSPALDSQDAHINEDGHDSVGVLLKYRQDLSEHSFVISGVDIDRSRGEQTQFYIQRTDNDPGQYWLSYQKAGRLYDYTVDYLSVSPYIHSESQLTERLRGSAGLRYDAIAYDYQDNIARAPRDPAHLRPLDQTLDFEHLSPKLGLVYDFSDSLNGYTSYRHAFRIPSASQLFRAGDTADSTALAPVKADSIEFGLRGNLDAASRFDLAVYYMRKQDEILSIADPQTGTRRNANAGETSHRGIELGLERDLSERLDIGLAYTRSEHRYEEWVDRSGNYSGNTMPDAPESFINAHLNYRPHVLNGGYIEFEWLRQGKHWLDEKNDKDGISGDRDKYDGHSLLNIHAEYQFNTQLSFYTRIFNVTDRRYAETTSKYGPAFTPGSPRLATIGIRVEL</sequence>
<dbReference type="Proteomes" id="UP000074119">
    <property type="component" value="Chromosome"/>
</dbReference>
<evidence type="ECO:0000256" key="2">
    <source>
        <dbReference type="ARBA" id="ARBA00008143"/>
    </source>
</evidence>